<keyword evidence="3" id="KW-1185">Reference proteome</keyword>
<feature type="region of interest" description="Disordered" evidence="1">
    <location>
        <begin position="1"/>
        <end position="28"/>
    </location>
</feature>
<feature type="compositionally biased region" description="Basic and acidic residues" evidence="1">
    <location>
        <begin position="1"/>
        <end position="21"/>
    </location>
</feature>
<dbReference type="RefSeq" id="WP_250922997.1">
    <property type="nucleotide sequence ID" value="NZ_JAMQAW010000042.1"/>
</dbReference>
<dbReference type="EMBL" id="JAMQAW010000042">
    <property type="protein sequence ID" value="MCM2392672.1"/>
    <property type="molecule type" value="Genomic_DNA"/>
</dbReference>
<evidence type="ECO:0000313" key="2">
    <source>
        <dbReference type="EMBL" id="MCM2392672.1"/>
    </source>
</evidence>
<proteinExistence type="predicted"/>
<name>A0ABT0UW95_9ACTN</name>
<gene>
    <name evidence="2" type="ORF">NBG84_31040</name>
</gene>
<comment type="caution">
    <text evidence="2">The sequence shown here is derived from an EMBL/GenBank/DDBJ whole genome shotgun (WGS) entry which is preliminary data.</text>
</comment>
<evidence type="ECO:0000313" key="3">
    <source>
        <dbReference type="Proteomes" id="UP001431429"/>
    </source>
</evidence>
<sequence length="72" mass="7705">MTTDHRDNGRPEHQEAADRPRPPYMGKFALEPLPGLFGEPLPDAPPGPQLLPERHAVADTTEASPNCGPAAP</sequence>
<accession>A0ABT0UW95</accession>
<dbReference type="Proteomes" id="UP001431429">
    <property type="component" value="Unassembled WGS sequence"/>
</dbReference>
<organism evidence="2 3">
    <name type="scientific">Streptomyces albipurpureus</name>
    <dbReference type="NCBI Taxonomy" id="2897419"/>
    <lineage>
        <taxon>Bacteria</taxon>
        <taxon>Bacillati</taxon>
        <taxon>Actinomycetota</taxon>
        <taxon>Actinomycetes</taxon>
        <taxon>Kitasatosporales</taxon>
        <taxon>Streptomycetaceae</taxon>
        <taxon>Streptomyces</taxon>
    </lineage>
</organism>
<feature type="region of interest" description="Disordered" evidence="1">
    <location>
        <begin position="33"/>
        <end position="52"/>
    </location>
</feature>
<reference evidence="2" key="1">
    <citation type="submission" date="2022-06" db="EMBL/GenBank/DDBJ databases">
        <title>Genome public.</title>
        <authorList>
            <person name="Sun Q."/>
        </authorList>
    </citation>
    <scope>NUCLEOTIDE SEQUENCE</scope>
    <source>
        <strain evidence="2">CWNU-1</strain>
    </source>
</reference>
<protein>
    <submittedName>
        <fullName evidence="2">Uncharacterized protein</fullName>
    </submittedName>
</protein>
<evidence type="ECO:0000256" key="1">
    <source>
        <dbReference type="SAM" id="MobiDB-lite"/>
    </source>
</evidence>